<dbReference type="AlphaFoldDB" id="A0A9W6ZII1"/>
<sequence length="368" mass="39682">MSSDTTSTTRGGVPVEGQLADVPPPMPDSATLPRQPFRVNLEVKNFSAPPPPGTGGGKSREINNSGMFYVDSNFMVQQKRMEDMKNAQPEKAQKLFQTYTQMVVMSAAGDINGILGLMASTGSGAPPAWFAVKMFQTGVLGMNLEVPRFMVKNGFDCRMGPLETILFDLVVANGKDSAAGEGKISKKERLMRDRKFVEAMVFLAVECELNVMSMRKGDYMSLMHLAAKDDLPQMVLCLIELGCDINAVAGDADDSTPLMMAEKGKGGKDGKSAVILRKRGAKSDWREGKRGDGAGGGAGGWGSVGLTKDDNIFKGKFKTMTIGSEEAFSKVEKEVKGGGVGGGKKVEEEEEEEEGEEENYNKYTFECS</sequence>
<feature type="region of interest" description="Disordered" evidence="1">
    <location>
        <begin position="1"/>
        <end position="33"/>
    </location>
</feature>
<feature type="compositionally biased region" description="Polar residues" evidence="1">
    <location>
        <begin position="1"/>
        <end position="10"/>
    </location>
</feature>
<feature type="compositionally biased region" description="Acidic residues" evidence="1">
    <location>
        <begin position="348"/>
        <end position="358"/>
    </location>
</feature>
<dbReference type="EMBL" id="BRXY01000019">
    <property type="protein sequence ID" value="GMH53346.1"/>
    <property type="molecule type" value="Genomic_DNA"/>
</dbReference>
<accession>A0A9W6ZII1</accession>
<reference evidence="3" key="1">
    <citation type="journal article" date="2023" name="Commun. Biol.">
        <title>Genome analysis of Parmales, the sister group of diatoms, reveals the evolutionary specialization of diatoms from phago-mixotrophs to photoautotrophs.</title>
        <authorList>
            <person name="Ban H."/>
            <person name="Sato S."/>
            <person name="Yoshikawa S."/>
            <person name="Yamada K."/>
            <person name="Nakamura Y."/>
            <person name="Ichinomiya M."/>
            <person name="Sato N."/>
            <person name="Blanc-Mathieu R."/>
            <person name="Endo H."/>
            <person name="Kuwata A."/>
            <person name="Ogata H."/>
        </authorList>
    </citation>
    <scope>NUCLEOTIDE SEQUENCE [LARGE SCALE GENOMIC DNA]</scope>
    <source>
        <strain evidence="3">NIES 3701</strain>
    </source>
</reference>
<comment type="caution">
    <text evidence="2">The sequence shown here is derived from an EMBL/GenBank/DDBJ whole genome shotgun (WGS) entry which is preliminary data.</text>
</comment>
<name>A0A9W6ZII1_9STRA</name>
<evidence type="ECO:0000313" key="2">
    <source>
        <dbReference type="EMBL" id="GMH53346.1"/>
    </source>
</evidence>
<proteinExistence type="predicted"/>
<gene>
    <name evidence="2" type="ORF">TrST_g1272</name>
</gene>
<dbReference type="InterPro" id="IPR036770">
    <property type="entry name" value="Ankyrin_rpt-contain_sf"/>
</dbReference>
<keyword evidence="3" id="KW-1185">Reference proteome</keyword>
<dbReference type="Gene3D" id="1.25.40.20">
    <property type="entry name" value="Ankyrin repeat-containing domain"/>
    <property type="match status" value="1"/>
</dbReference>
<dbReference type="SUPFAM" id="SSF48403">
    <property type="entry name" value="Ankyrin repeat"/>
    <property type="match status" value="1"/>
</dbReference>
<organism evidence="2 3">
    <name type="scientific">Triparma strigata</name>
    <dbReference type="NCBI Taxonomy" id="1606541"/>
    <lineage>
        <taxon>Eukaryota</taxon>
        <taxon>Sar</taxon>
        <taxon>Stramenopiles</taxon>
        <taxon>Ochrophyta</taxon>
        <taxon>Bolidophyceae</taxon>
        <taxon>Parmales</taxon>
        <taxon>Triparmaceae</taxon>
        <taxon>Triparma</taxon>
    </lineage>
</organism>
<protein>
    <submittedName>
        <fullName evidence="2">Uncharacterized protein</fullName>
    </submittedName>
</protein>
<evidence type="ECO:0000313" key="3">
    <source>
        <dbReference type="Proteomes" id="UP001165085"/>
    </source>
</evidence>
<evidence type="ECO:0000256" key="1">
    <source>
        <dbReference type="SAM" id="MobiDB-lite"/>
    </source>
</evidence>
<dbReference type="OrthoDB" id="97460at2759"/>
<dbReference type="Proteomes" id="UP001165085">
    <property type="component" value="Unassembled WGS sequence"/>
</dbReference>
<feature type="region of interest" description="Disordered" evidence="1">
    <location>
        <begin position="335"/>
        <end position="368"/>
    </location>
</feature>